<dbReference type="GO" id="GO:0016787">
    <property type="term" value="F:hydrolase activity"/>
    <property type="evidence" value="ECO:0007669"/>
    <property type="project" value="UniProtKB-KW"/>
</dbReference>
<sequence>MGTEPKKNKHGLTEAEFLVRYDPGKFERPSVTVDALIFTVTDEDHEDHSQQKPPGKRISLLMIKRADHPCIGRWALPGGFVNMDENLDAAAARELEEETGVKNVYMEQLYTMGEVGRDPRTRTISVVYMALIPSNAVELKAGDDAAKAAWFDVDEEIIESGCGNNRQWQLARLSLQNKSMEIELTATIKFFNEPEGRVKGTLLDAGGIAFDHGKIILYGLQRLREKNESF</sequence>
<evidence type="ECO:0000256" key="2">
    <source>
        <dbReference type="RuleBase" id="RU003476"/>
    </source>
</evidence>
<dbReference type="EMBL" id="AP018449">
    <property type="protein sequence ID" value="BBB90168.1"/>
    <property type="molecule type" value="Genomic_DNA"/>
</dbReference>
<dbReference type="AlphaFoldDB" id="A0A348AGH0"/>
<organism evidence="4 5">
    <name type="scientific">Methylomusa anaerophila</name>
    <dbReference type="NCBI Taxonomy" id="1930071"/>
    <lineage>
        <taxon>Bacteria</taxon>
        <taxon>Bacillati</taxon>
        <taxon>Bacillota</taxon>
        <taxon>Negativicutes</taxon>
        <taxon>Selenomonadales</taxon>
        <taxon>Sporomusaceae</taxon>
        <taxon>Methylomusa</taxon>
    </lineage>
</organism>
<accession>A0A348AGH0</accession>
<gene>
    <name evidence="4" type="ORF">MAMMFC1_00816</name>
</gene>
<comment type="similarity">
    <text evidence="2">Belongs to the Nudix hydrolase family.</text>
</comment>
<dbReference type="OrthoDB" id="9786141at2"/>
<evidence type="ECO:0000313" key="4">
    <source>
        <dbReference type="EMBL" id="BBB90168.1"/>
    </source>
</evidence>
<dbReference type="RefSeq" id="WP_126306693.1">
    <property type="nucleotide sequence ID" value="NZ_AP018449.1"/>
</dbReference>
<dbReference type="Pfam" id="PF00293">
    <property type="entry name" value="NUDIX"/>
    <property type="match status" value="1"/>
</dbReference>
<dbReference type="SUPFAM" id="SSF55811">
    <property type="entry name" value="Nudix"/>
    <property type="match status" value="1"/>
</dbReference>
<protein>
    <submittedName>
        <fullName evidence="4">Bifunctional NMN adenylyltransferase/Nudix hydrolase</fullName>
    </submittedName>
</protein>
<dbReference type="InterPro" id="IPR020084">
    <property type="entry name" value="NUDIX_hydrolase_CS"/>
</dbReference>
<reference evidence="4 5" key="1">
    <citation type="journal article" date="2018" name="Int. J. Syst. Evol. Microbiol.">
        <title>Methylomusa anaerophila gen. nov., sp. nov., an anaerobic methanol-utilizing bacterium isolated from a microbial fuel cell.</title>
        <authorList>
            <person name="Amano N."/>
            <person name="Yamamuro A."/>
            <person name="Miyahara M."/>
            <person name="Kouzuma A."/>
            <person name="Abe T."/>
            <person name="Watanabe K."/>
        </authorList>
    </citation>
    <scope>NUCLEOTIDE SEQUENCE [LARGE SCALE GENOMIC DNA]</scope>
    <source>
        <strain evidence="4 5">MMFC1</strain>
    </source>
</reference>
<keyword evidence="4" id="KW-0548">Nucleotidyltransferase</keyword>
<dbReference type="GO" id="GO:0016779">
    <property type="term" value="F:nucleotidyltransferase activity"/>
    <property type="evidence" value="ECO:0007669"/>
    <property type="project" value="UniProtKB-KW"/>
</dbReference>
<proteinExistence type="inferred from homology"/>
<dbReference type="PRINTS" id="PR00502">
    <property type="entry name" value="NUDIXFAMILY"/>
</dbReference>
<keyword evidence="4" id="KW-0808">Transferase</keyword>
<dbReference type="PANTHER" id="PTHR43736">
    <property type="entry name" value="ADP-RIBOSE PYROPHOSPHATASE"/>
    <property type="match status" value="1"/>
</dbReference>
<dbReference type="PANTHER" id="PTHR43736:SF4">
    <property type="entry name" value="SLR1690 PROTEIN"/>
    <property type="match status" value="1"/>
</dbReference>
<dbReference type="PROSITE" id="PS51462">
    <property type="entry name" value="NUDIX"/>
    <property type="match status" value="1"/>
</dbReference>
<feature type="domain" description="Nudix hydrolase" evidence="3">
    <location>
        <begin position="28"/>
        <end position="175"/>
    </location>
</feature>
<name>A0A348AGH0_9FIRM</name>
<keyword evidence="1 2" id="KW-0378">Hydrolase</keyword>
<dbReference type="PROSITE" id="PS00893">
    <property type="entry name" value="NUDIX_BOX"/>
    <property type="match status" value="1"/>
</dbReference>
<evidence type="ECO:0000256" key="1">
    <source>
        <dbReference type="ARBA" id="ARBA00022801"/>
    </source>
</evidence>
<evidence type="ECO:0000259" key="3">
    <source>
        <dbReference type="PROSITE" id="PS51462"/>
    </source>
</evidence>
<dbReference type="InterPro" id="IPR015797">
    <property type="entry name" value="NUDIX_hydrolase-like_dom_sf"/>
</dbReference>
<evidence type="ECO:0000313" key="5">
    <source>
        <dbReference type="Proteomes" id="UP000276437"/>
    </source>
</evidence>
<dbReference type="Proteomes" id="UP000276437">
    <property type="component" value="Chromosome"/>
</dbReference>
<dbReference type="CDD" id="cd18873">
    <property type="entry name" value="NUDIX_NadM_like"/>
    <property type="match status" value="1"/>
</dbReference>
<dbReference type="KEGG" id="mana:MAMMFC1_00816"/>
<dbReference type="InterPro" id="IPR020476">
    <property type="entry name" value="Nudix_hydrolase"/>
</dbReference>
<dbReference type="Gene3D" id="3.90.79.10">
    <property type="entry name" value="Nucleoside Triphosphate Pyrophosphohydrolase"/>
    <property type="match status" value="1"/>
</dbReference>
<keyword evidence="5" id="KW-1185">Reference proteome</keyword>
<dbReference type="InterPro" id="IPR000086">
    <property type="entry name" value="NUDIX_hydrolase_dom"/>
</dbReference>